<keyword evidence="2" id="KW-1185">Reference proteome</keyword>
<evidence type="ECO:0000313" key="1">
    <source>
        <dbReference type="EMBL" id="MDR6212185.1"/>
    </source>
</evidence>
<protein>
    <submittedName>
        <fullName evidence="1">Uncharacterized protein</fullName>
    </submittedName>
</protein>
<dbReference type="EMBL" id="JAVIZJ010000019">
    <property type="protein sequence ID" value="MDR6212185.1"/>
    <property type="molecule type" value="Genomic_DNA"/>
</dbReference>
<sequence>MRGALALLAAAWVGVAAGRRQGRVDGELDALRRLMTYELGEQLKGRRWFR</sequence>
<comment type="caution">
    <text evidence="1">The sequence shown here is derived from an EMBL/GenBank/DDBJ whole genome shotgun (WGS) entry which is preliminary data.</text>
</comment>
<dbReference type="Proteomes" id="UP001261666">
    <property type="component" value="Unassembled WGS sequence"/>
</dbReference>
<accession>A0ACC6INI5</accession>
<gene>
    <name evidence="1" type="ORF">QE364_003916</name>
</gene>
<organism evidence="1 2">
    <name type="scientific">Nocardioides zeae</name>
    <dbReference type="NCBI Taxonomy" id="1457234"/>
    <lineage>
        <taxon>Bacteria</taxon>
        <taxon>Bacillati</taxon>
        <taxon>Actinomycetota</taxon>
        <taxon>Actinomycetes</taxon>
        <taxon>Propionibacteriales</taxon>
        <taxon>Nocardioidaceae</taxon>
        <taxon>Nocardioides</taxon>
    </lineage>
</organism>
<evidence type="ECO:0000313" key="2">
    <source>
        <dbReference type="Proteomes" id="UP001261666"/>
    </source>
</evidence>
<proteinExistence type="predicted"/>
<name>A0ACC6INI5_9ACTN</name>
<reference evidence="1" key="1">
    <citation type="submission" date="2023-08" db="EMBL/GenBank/DDBJ databases">
        <title>Functional and genomic diversity of the sorghum phyllosphere microbiome.</title>
        <authorList>
            <person name="Shade A."/>
        </authorList>
    </citation>
    <scope>NUCLEOTIDE SEQUENCE</scope>
    <source>
        <strain evidence="1">SORGH_AS_0885</strain>
    </source>
</reference>